<sequence length="427" mass="49199">MIKRFDLRKRIVAGLIIYTCLLTIAVGVNGYIVNEKIEELVWEELLDLETTHFYKKEGLINEDLEGKESRLVWYNEGKGDVIPSIFNQLGEGIHDEIKYLDKEYIIKVIKENNNKYILALDITEIEKHEETMLVSTILLTIFAVLFVAYITYRQMDKFIGPLLALAEQLKTISPEKDVISVEGLDDRFYEYSVINAALNDYLNKSHQYIKQEKIFFETVSHELRTPISVISGAIEHLLDHPDTTTRIKPHVQRISRITAEMEELLAMLLVLARSKEKLNQYSVHIDLYKEIPSIIEYHKHLCIDKQLSVRNEIQTAFIVYAPLQLLRVTIGNLLRNAIEHSDKGIIRIYQEGSSIIIHDPGHGMTAEEISQLYRERVRAGTSSINGIGVELILKICQHYGWRLEFESEKTKGTKAILKLDASRVSME</sequence>
<dbReference type="InterPro" id="IPR003594">
    <property type="entry name" value="HATPase_dom"/>
</dbReference>
<evidence type="ECO:0000259" key="9">
    <source>
        <dbReference type="PROSITE" id="PS50109"/>
    </source>
</evidence>
<dbReference type="PROSITE" id="PS50109">
    <property type="entry name" value="HIS_KIN"/>
    <property type="match status" value="1"/>
</dbReference>
<dbReference type="EMBL" id="JAVIDL010000047">
    <property type="protein sequence ID" value="MDQ8937085.1"/>
    <property type="molecule type" value="Genomic_DNA"/>
</dbReference>
<dbReference type="SMART" id="SM00387">
    <property type="entry name" value="HATPase_c"/>
    <property type="match status" value="1"/>
</dbReference>
<dbReference type="RefSeq" id="WP_308982089.1">
    <property type="nucleotide sequence ID" value="NZ_JAVIDL010000047.1"/>
</dbReference>
<dbReference type="SUPFAM" id="SSF55874">
    <property type="entry name" value="ATPase domain of HSP90 chaperone/DNA topoisomerase II/histidine kinase"/>
    <property type="match status" value="1"/>
</dbReference>
<name>A0AAW8JBD6_9GAMM</name>
<comment type="caution">
    <text evidence="10">The sequence shown here is derived from an EMBL/GenBank/DDBJ whole genome shotgun (WGS) entry which is preliminary data.</text>
</comment>
<protein>
    <recommendedName>
        <fullName evidence="2">histidine kinase</fullName>
        <ecNumber evidence="2">2.7.13.3</ecNumber>
    </recommendedName>
</protein>
<dbReference type="PANTHER" id="PTHR45436:SF16">
    <property type="entry name" value="HISTIDINE KINASE"/>
    <property type="match status" value="1"/>
</dbReference>
<keyword evidence="6 10" id="KW-0418">Kinase</keyword>
<evidence type="ECO:0000313" key="11">
    <source>
        <dbReference type="Proteomes" id="UP001243844"/>
    </source>
</evidence>
<dbReference type="Proteomes" id="UP001243844">
    <property type="component" value="Unassembled WGS sequence"/>
</dbReference>
<keyword evidence="8" id="KW-0472">Membrane</keyword>
<gene>
    <name evidence="10" type="ORF">RFH47_15295</name>
</gene>
<evidence type="ECO:0000256" key="3">
    <source>
        <dbReference type="ARBA" id="ARBA00022553"/>
    </source>
</evidence>
<feature type="transmembrane region" description="Helical" evidence="8">
    <location>
        <begin position="12"/>
        <end position="32"/>
    </location>
</feature>
<keyword evidence="3" id="KW-0597">Phosphoprotein</keyword>
<evidence type="ECO:0000256" key="2">
    <source>
        <dbReference type="ARBA" id="ARBA00012438"/>
    </source>
</evidence>
<reference evidence="10" key="1">
    <citation type="submission" date="2023-08" db="EMBL/GenBank/DDBJ databases">
        <title>Emergence of clinically-relevant ST2 carbapenem-resistant Acinetobacter baumannii strains in hospital sewages in Zhejiang, East of China.</title>
        <authorList>
            <person name="Kaichao C."/>
            <person name="Zhang R."/>
        </authorList>
    </citation>
    <scope>NUCLEOTIDE SEQUENCE</scope>
    <source>
        <strain evidence="10">M-RB-37</strain>
    </source>
</reference>
<dbReference type="InterPro" id="IPR005467">
    <property type="entry name" value="His_kinase_dom"/>
</dbReference>
<evidence type="ECO:0000256" key="5">
    <source>
        <dbReference type="ARBA" id="ARBA00022692"/>
    </source>
</evidence>
<dbReference type="PANTHER" id="PTHR45436">
    <property type="entry name" value="SENSOR HISTIDINE KINASE YKOH"/>
    <property type="match status" value="1"/>
</dbReference>
<dbReference type="InterPro" id="IPR050428">
    <property type="entry name" value="TCS_sensor_his_kinase"/>
</dbReference>
<organism evidence="10 11">
    <name type="scientific">Acinetobacter rudis</name>
    <dbReference type="NCBI Taxonomy" id="632955"/>
    <lineage>
        <taxon>Bacteria</taxon>
        <taxon>Pseudomonadati</taxon>
        <taxon>Pseudomonadota</taxon>
        <taxon>Gammaproteobacteria</taxon>
        <taxon>Moraxellales</taxon>
        <taxon>Moraxellaceae</taxon>
        <taxon>Acinetobacter</taxon>
    </lineage>
</organism>
<evidence type="ECO:0000313" key="10">
    <source>
        <dbReference type="EMBL" id="MDQ8937085.1"/>
    </source>
</evidence>
<dbReference type="Pfam" id="PF00512">
    <property type="entry name" value="HisKA"/>
    <property type="match status" value="1"/>
</dbReference>
<dbReference type="InterPro" id="IPR003661">
    <property type="entry name" value="HisK_dim/P_dom"/>
</dbReference>
<keyword evidence="7 8" id="KW-1133">Transmembrane helix</keyword>
<dbReference type="CDD" id="cd00082">
    <property type="entry name" value="HisKA"/>
    <property type="match status" value="1"/>
</dbReference>
<evidence type="ECO:0000256" key="7">
    <source>
        <dbReference type="ARBA" id="ARBA00022989"/>
    </source>
</evidence>
<dbReference type="AlphaFoldDB" id="A0AAW8JBD6"/>
<dbReference type="InterPro" id="IPR036890">
    <property type="entry name" value="HATPase_C_sf"/>
</dbReference>
<accession>A0AAW8JBD6</accession>
<dbReference type="GO" id="GO:0005886">
    <property type="term" value="C:plasma membrane"/>
    <property type="evidence" value="ECO:0007669"/>
    <property type="project" value="TreeGrafter"/>
</dbReference>
<dbReference type="EC" id="2.7.13.3" evidence="2"/>
<dbReference type="Pfam" id="PF02518">
    <property type="entry name" value="HATPase_c"/>
    <property type="match status" value="1"/>
</dbReference>
<feature type="transmembrane region" description="Helical" evidence="8">
    <location>
        <begin position="132"/>
        <end position="152"/>
    </location>
</feature>
<evidence type="ECO:0000256" key="6">
    <source>
        <dbReference type="ARBA" id="ARBA00022777"/>
    </source>
</evidence>
<dbReference type="SMART" id="SM00388">
    <property type="entry name" value="HisKA"/>
    <property type="match status" value="1"/>
</dbReference>
<keyword evidence="4" id="KW-0808">Transferase</keyword>
<dbReference type="Gene3D" id="1.10.287.130">
    <property type="match status" value="1"/>
</dbReference>
<proteinExistence type="predicted"/>
<dbReference type="GO" id="GO:0000155">
    <property type="term" value="F:phosphorelay sensor kinase activity"/>
    <property type="evidence" value="ECO:0007669"/>
    <property type="project" value="InterPro"/>
</dbReference>
<dbReference type="Gene3D" id="3.30.565.10">
    <property type="entry name" value="Histidine kinase-like ATPase, C-terminal domain"/>
    <property type="match status" value="1"/>
</dbReference>
<dbReference type="InterPro" id="IPR036097">
    <property type="entry name" value="HisK_dim/P_sf"/>
</dbReference>
<evidence type="ECO:0000256" key="1">
    <source>
        <dbReference type="ARBA" id="ARBA00000085"/>
    </source>
</evidence>
<dbReference type="SUPFAM" id="SSF47384">
    <property type="entry name" value="Homodimeric domain of signal transducing histidine kinase"/>
    <property type="match status" value="1"/>
</dbReference>
<evidence type="ECO:0000256" key="4">
    <source>
        <dbReference type="ARBA" id="ARBA00022679"/>
    </source>
</evidence>
<feature type="domain" description="Histidine kinase" evidence="9">
    <location>
        <begin position="218"/>
        <end position="423"/>
    </location>
</feature>
<evidence type="ECO:0000256" key="8">
    <source>
        <dbReference type="SAM" id="Phobius"/>
    </source>
</evidence>
<comment type="catalytic activity">
    <reaction evidence="1">
        <text>ATP + protein L-histidine = ADP + protein N-phospho-L-histidine.</text>
        <dbReference type="EC" id="2.7.13.3"/>
    </reaction>
</comment>
<keyword evidence="5 8" id="KW-0812">Transmembrane</keyword>